<keyword evidence="6 8" id="KW-1133">Transmembrane helix</keyword>
<protein>
    <submittedName>
        <fullName evidence="10">Drug resistance transporter, EmrB/QacA subfamily</fullName>
    </submittedName>
</protein>
<keyword evidence="3" id="KW-0813">Transport</keyword>
<keyword evidence="5 8" id="KW-0812">Transmembrane</keyword>
<organism evidence="10 11">
    <name type="scientific">Pedosphaera parvula (strain Ellin514)</name>
    <dbReference type="NCBI Taxonomy" id="320771"/>
    <lineage>
        <taxon>Bacteria</taxon>
        <taxon>Pseudomonadati</taxon>
        <taxon>Verrucomicrobiota</taxon>
        <taxon>Pedosphaerae</taxon>
        <taxon>Pedosphaerales</taxon>
        <taxon>Pedosphaeraceae</taxon>
        <taxon>Pedosphaera</taxon>
    </lineage>
</organism>
<dbReference type="Proteomes" id="UP000003688">
    <property type="component" value="Unassembled WGS sequence"/>
</dbReference>
<dbReference type="PROSITE" id="PS50850">
    <property type="entry name" value="MFS"/>
    <property type="match status" value="1"/>
</dbReference>
<dbReference type="RefSeq" id="WP_007414454.1">
    <property type="nucleotide sequence ID" value="NZ_ABOX02000009.1"/>
</dbReference>
<evidence type="ECO:0000256" key="7">
    <source>
        <dbReference type="ARBA" id="ARBA00023136"/>
    </source>
</evidence>
<evidence type="ECO:0000313" key="11">
    <source>
        <dbReference type="Proteomes" id="UP000003688"/>
    </source>
</evidence>
<feature type="transmembrane region" description="Helical" evidence="8">
    <location>
        <begin position="100"/>
        <end position="119"/>
    </location>
</feature>
<feature type="domain" description="Major facilitator superfamily (MFS) profile" evidence="9">
    <location>
        <begin position="34"/>
        <end position="530"/>
    </location>
</feature>
<dbReference type="NCBIfam" id="TIGR00711">
    <property type="entry name" value="efflux_EmrB"/>
    <property type="match status" value="1"/>
</dbReference>
<dbReference type="STRING" id="320771.Cflav_PD4240"/>
<dbReference type="Gene3D" id="1.20.1250.20">
    <property type="entry name" value="MFS general substrate transporter like domains"/>
    <property type="match status" value="1"/>
</dbReference>
<name>B9XF64_PEDPL</name>
<dbReference type="InterPro" id="IPR036259">
    <property type="entry name" value="MFS_trans_sf"/>
</dbReference>
<dbReference type="InterPro" id="IPR020846">
    <property type="entry name" value="MFS_dom"/>
</dbReference>
<feature type="transmembrane region" description="Helical" evidence="8">
    <location>
        <begin position="295"/>
        <end position="317"/>
    </location>
</feature>
<dbReference type="InterPro" id="IPR011701">
    <property type="entry name" value="MFS"/>
</dbReference>
<feature type="transmembrane region" description="Helical" evidence="8">
    <location>
        <begin position="71"/>
        <end position="93"/>
    </location>
</feature>
<dbReference type="InterPro" id="IPR004638">
    <property type="entry name" value="EmrB-like"/>
</dbReference>
<keyword evidence="11" id="KW-1185">Reference proteome</keyword>
<evidence type="ECO:0000256" key="2">
    <source>
        <dbReference type="ARBA" id="ARBA00008537"/>
    </source>
</evidence>
<dbReference type="Pfam" id="PF07690">
    <property type="entry name" value="MFS_1"/>
    <property type="match status" value="1"/>
</dbReference>
<accession>B9XF64</accession>
<keyword evidence="7 8" id="KW-0472">Membrane</keyword>
<feature type="transmembrane region" description="Helical" evidence="8">
    <location>
        <begin position="355"/>
        <end position="374"/>
    </location>
</feature>
<evidence type="ECO:0000313" key="10">
    <source>
        <dbReference type="EMBL" id="EEF61562.1"/>
    </source>
</evidence>
<comment type="subcellular location">
    <subcellularLocation>
        <location evidence="1">Cell membrane</location>
        <topology evidence="1">Multi-pass membrane protein</topology>
    </subcellularLocation>
</comment>
<feature type="transmembrane region" description="Helical" evidence="8">
    <location>
        <begin position="253"/>
        <end position="274"/>
    </location>
</feature>
<dbReference type="SUPFAM" id="SSF103473">
    <property type="entry name" value="MFS general substrate transporter"/>
    <property type="match status" value="1"/>
</dbReference>
<evidence type="ECO:0000256" key="6">
    <source>
        <dbReference type="ARBA" id="ARBA00022989"/>
    </source>
</evidence>
<dbReference type="Gene3D" id="1.20.1720.10">
    <property type="entry name" value="Multidrug resistance protein D"/>
    <property type="match status" value="1"/>
</dbReference>
<dbReference type="CDD" id="cd17503">
    <property type="entry name" value="MFS_LmrB_MDR_like"/>
    <property type="match status" value="1"/>
</dbReference>
<feature type="transmembrane region" description="Helical" evidence="8">
    <location>
        <begin position="186"/>
        <end position="208"/>
    </location>
</feature>
<keyword evidence="4" id="KW-1003">Cell membrane</keyword>
<dbReference type="GO" id="GO:0005886">
    <property type="term" value="C:plasma membrane"/>
    <property type="evidence" value="ECO:0007669"/>
    <property type="project" value="UniProtKB-SubCell"/>
</dbReference>
<feature type="transmembrane region" description="Helical" evidence="8">
    <location>
        <begin position="507"/>
        <end position="525"/>
    </location>
</feature>
<comment type="similarity">
    <text evidence="2">Belongs to the major facilitator superfamily. EmrB family.</text>
</comment>
<gene>
    <name evidence="10" type="ORF">Cflav_PD4240</name>
</gene>
<dbReference type="GO" id="GO:0022857">
    <property type="term" value="F:transmembrane transporter activity"/>
    <property type="evidence" value="ECO:0007669"/>
    <property type="project" value="InterPro"/>
</dbReference>
<dbReference type="AlphaFoldDB" id="B9XF64"/>
<feature type="transmembrane region" description="Helical" evidence="8">
    <location>
        <begin position="32"/>
        <end position="51"/>
    </location>
</feature>
<evidence type="ECO:0000256" key="3">
    <source>
        <dbReference type="ARBA" id="ARBA00022448"/>
    </source>
</evidence>
<dbReference type="PANTHER" id="PTHR42718">
    <property type="entry name" value="MAJOR FACILITATOR SUPERFAMILY MULTIDRUG TRANSPORTER MFSC"/>
    <property type="match status" value="1"/>
</dbReference>
<evidence type="ECO:0000256" key="4">
    <source>
        <dbReference type="ARBA" id="ARBA00022475"/>
    </source>
</evidence>
<evidence type="ECO:0000259" key="9">
    <source>
        <dbReference type="PROSITE" id="PS50850"/>
    </source>
</evidence>
<reference evidence="10 11" key="1">
    <citation type="journal article" date="2011" name="J. Bacteriol.">
        <title>Genome sequence of 'Pedosphaera parvula' Ellin514, an aerobic Verrucomicrobial isolate from pasture soil.</title>
        <authorList>
            <person name="Kant R."/>
            <person name="van Passel M.W."/>
            <person name="Sangwan P."/>
            <person name="Palva A."/>
            <person name="Lucas S."/>
            <person name="Copeland A."/>
            <person name="Lapidus A."/>
            <person name="Glavina Del Rio T."/>
            <person name="Dalin E."/>
            <person name="Tice H."/>
            <person name="Bruce D."/>
            <person name="Goodwin L."/>
            <person name="Pitluck S."/>
            <person name="Chertkov O."/>
            <person name="Larimer F.W."/>
            <person name="Land M.L."/>
            <person name="Hauser L."/>
            <person name="Brettin T.S."/>
            <person name="Detter J.C."/>
            <person name="Han S."/>
            <person name="de Vos W.M."/>
            <person name="Janssen P.H."/>
            <person name="Smidt H."/>
        </authorList>
    </citation>
    <scope>NUCLEOTIDE SEQUENCE [LARGE SCALE GENOMIC DNA]</scope>
    <source>
        <strain evidence="10 11">Ellin514</strain>
    </source>
</reference>
<feature type="transmembrane region" description="Helical" evidence="8">
    <location>
        <begin position="223"/>
        <end position="241"/>
    </location>
</feature>
<dbReference type="EMBL" id="ABOX02000009">
    <property type="protein sequence ID" value="EEF61562.1"/>
    <property type="molecule type" value="Genomic_DNA"/>
</dbReference>
<comment type="caution">
    <text evidence="10">The sequence shown here is derived from an EMBL/GenBank/DDBJ whole genome shotgun (WGS) entry which is preliminary data.</text>
</comment>
<evidence type="ECO:0000256" key="1">
    <source>
        <dbReference type="ARBA" id="ARBA00004651"/>
    </source>
</evidence>
<evidence type="ECO:0000256" key="5">
    <source>
        <dbReference type="ARBA" id="ARBA00022692"/>
    </source>
</evidence>
<proteinExistence type="inferred from homology"/>
<feature type="transmembrane region" description="Helical" evidence="8">
    <location>
        <begin position="125"/>
        <end position="147"/>
    </location>
</feature>
<evidence type="ECO:0000256" key="8">
    <source>
        <dbReference type="SAM" id="Phobius"/>
    </source>
</evidence>
<sequence length="537" mass="58670">MNGVETMDSRPKAKQFAQPLPVDPDHVPLRSWIAVIGSMLGAFMAVLDIQITNASLSDIVGGLGSSLEEGSWISTSYLVAEIIVIPLTGWLALVFSTRRYLMANSALFLFFSMCCAWAWDLPSMIIFRALQGITGGVLIPMAFNIILTKLPASKRPMGFAMFGITATFAPAIGPTIGGWLTDTYHWTAIFYMNIVPGLVLLAAIWYGVESQPMKLSMLRKGDWWGILFMALGLGSLIIVLEEGNRKDWFGSPFITRFAVIGTVSLIIFLVIEFLRKEPVINLRLLARRNFGLGSVVNVALGLGLYGASFILPVYLAQIQGYNAMQIGETIMWAGLPQLFIMPLVPLLMKKFDIRTLISAGIVMFAASCFMNAFMTHDTAVDQLKWSQMLRALGSPLIMVPLTELATGMIEKEQAGSASGLFNMMRNLGGSLGIAILSTMLTRREQFHSVRLGESVSAFDLATQQRLDQLTSAFINHGSDPTTAANQALGALNNVVHREASIMGFNDCFYIIGVALLLTLGAVWFSRKVKVSGQAMAH</sequence>
<feature type="transmembrane region" description="Helical" evidence="8">
    <location>
        <begin position="329"/>
        <end position="348"/>
    </location>
</feature>
<feature type="transmembrane region" description="Helical" evidence="8">
    <location>
        <begin position="159"/>
        <end position="180"/>
    </location>
</feature>
<dbReference type="PANTHER" id="PTHR42718:SF9">
    <property type="entry name" value="MAJOR FACILITATOR SUPERFAMILY MULTIDRUG TRANSPORTER MFSC"/>
    <property type="match status" value="1"/>
</dbReference>